<dbReference type="GO" id="GO:0070813">
    <property type="term" value="P:hydrogen sulfide metabolic process"/>
    <property type="evidence" value="ECO:0007669"/>
    <property type="project" value="TreeGrafter"/>
</dbReference>
<dbReference type="InterPro" id="IPR001763">
    <property type="entry name" value="Rhodanese-like_dom"/>
</dbReference>
<dbReference type="GO" id="GO:0050313">
    <property type="term" value="F:sulfur dioxygenase activity"/>
    <property type="evidence" value="ECO:0007669"/>
    <property type="project" value="InterPro"/>
</dbReference>
<dbReference type="SUPFAM" id="SSF56281">
    <property type="entry name" value="Metallo-hydrolase/oxidoreductase"/>
    <property type="match status" value="1"/>
</dbReference>
<dbReference type="PROSITE" id="PS50206">
    <property type="entry name" value="RHODANESE_3"/>
    <property type="match status" value="1"/>
</dbReference>
<evidence type="ECO:0000313" key="3">
    <source>
        <dbReference type="Proteomes" id="UP000614424"/>
    </source>
</evidence>
<dbReference type="InterPro" id="IPR051682">
    <property type="entry name" value="Mito_Persulfide_Diox"/>
</dbReference>
<dbReference type="Gene3D" id="3.60.15.10">
    <property type="entry name" value="Ribonuclease Z/Hydroxyacylglutathione hydrolase-like"/>
    <property type="match status" value="1"/>
</dbReference>
<dbReference type="InterPro" id="IPR036873">
    <property type="entry name" value="Rhodanese-like_dom_sf"/>
</dbReference>
<dbReference type="Gene3D" id="3.40.250.10">
    <property type="entry name" value="Rhodanese-like domain"/>
    <property type="match status" value="1"/>
</dbReference>
<dbReference type="Proteomes" id="UP000614424">
    <property type="component" value="Unassembled WGS sequence"/>
</dbReference>
<dbReference type="AlphaFoldDB" id="A0A8J6NH15"/>
<dbReference type="SUPFAM" id="SSF52821">
    <property type="entry name" value="Rhodanese/Cell cycle control phosphatase"/>
    <property type="match status" value="1"/>
</dbReference>
<evidence type="ECO:0000313" key="2">
    <source>
        <dbReference type="EMBL" id="MBC8318988.1"/>
    </source>
</evidence>
<dbReference type="SMART" id="SM00849">
    <property type="entry name" value="Lactamase_B"/>
    <property type="match status" value="1"/>
</dbReference>
<evidence type="ECO:0000259" key="1">
    <source>
        <dbReference type="PROSITE" id="PS50206"/>
    </source>
</evidence>
<reference evidence="2 3" key="1">
    <citation type="submission" date="2020-08" db="EMBL/GenBank/DDBJ databases">
        <title>Bridging the membrane lipid divide: bacteria of the FCB group superphylum have the potential to synthesize archaeal ether lipids.</title>
        <authorList>
            <person name="Villanueva L."/>
            <person name="Von Meijenfeldt F.A.B."/>
            <person name="Westbye A.B."/>
            <person name="Yadav S."/>
            <person name="Hopmans E.C."/>
            <person name="Dutilh B.E."/>
            <person name="Sinninghe Damste J.S."/>
        </authorList>
    </citation>
    <scope>NUCLEOTIDE SEQUENCE [LARGE SCALE GENOMIC DNA]</scope>
    <source>
        <strain evidence="2">NIOZ-UU47</strain>
    </source>
</reference>
<dbReference type="InterPro" id="IPR036866">
    <property type="entry name" value="RibonucZ/Hydroxyglut_hydro"/>
</dbReference>
<sequence length="385" mass="43599">MSLLAYNAAQLYEWISSKQNILILDVRNQKDFGRFKVEGPFSVNMINVSYYDFMEEEEASVAQVPIGTPIRIVCAQEGSAKYVGEILEKHGYPDVGYLQGGIKTWGNLLIPRLINPGQEFELYQFIRPAKAACGYGLIYNNEIMLFDPTRDIDFYMSFAESRGVAIIKTFETHLQADYIAGSRLIHEKTGAIFYGHDDFKNSKMPYTPLTDGDTFSFSSGGPTVNVVHTPGHTPGSTTYIIDDRYMISGDTEFINSIGRPDLGGKAEAWASMLFETLQTKLLRFDDSLQVLPGHFMDWSEANEDLIFIKSQKEVKKRNETIYSIDTEADFFQFIKDNMRPQPEEYATIRLINANLRQEDDEQQEILDLGKNECAATAYAKSQETA</sequence>
<organism evidence="2 3">
    <name type="scientific">Candidatus Desulfobia pelagia</name>
    <dbReference type="NCBI Taxonomy" id="2841692"/>
    <lineage>
        <taxon>Bacteria</taxon>
        <taxon>Pseudomonadati</taxon>
        <taxon>Thermodesulfobacteriota</taxon>
        <taxon>Desulfobulbia</taxon>
        <taxon>Desulfobulbales</taxon>
        <taxon>Desulfobulbaceae</taxon>
        <taxon>Candidatus Desulfobia</taxon>
    </lineage>
</organism>
<dbReference type="PANTHER" id="PTHR43084:SF7">
    <property type="entry name" value="BETA-LACTAMASE DOMAIN PROTEIN"/>
    <property type="match status" value="1"/>
</dbReference>
<dbReference type="InterPro" id="IPR044528">
    <property type="entry name" value="POD-like_MBL-fold"/>
</dbReference>
<feature type="domain" description="Rhodanese" evidence="1">
    <location>
        <begin position="17"/>
        <end position="111"/>
    </location>
</feature>
<dbReference type="InterPro" id="IPR001279">
    <property type="entry name" value="Metallo-B-lactamas"/>
</dbReference>
<proteinExistence type="predicted"/>
<dbReference type="Pfam" id="PF00581">
    <property type="entry name" value="Rhodanese"/>
    <property type="match status" value="1"/>
</dbReference>
<dbReference type="Pfam" id="PF00753">
    <property type="entry name" value="Lactamase_B"/>
    <property type="match status" value="1"/>
</dbReference>
<accession>A0A8J6NH15</accession>
<dbReference type="SMART" id="SM00450">
    <property type="entry name" value="RHOD"/>
    <property type="match status" value="1"/>
</dbReference>
<dbReference type="GO" id="GO:0006749">
    <property type="term" value="P:glutathione metabolic process"/>
    <property type="evidence" value="ECO:0007669"/>
    <property type="project" value="InterPro"/>
</dbReference>
<name>A0A8J6NH15_9BACT</name>
<dbReference type="EMBL" id="JACNJZ010000207">
    <property type="protein sequence ID" value="MBC8318988.1"/>
    <property type="molecule type" value="Genomic_DNA"/>
</dbReference>
<protein>
    <submittedName>
        <fullName evidence="2">MBL fold metallo-hydrolase</fullName>
    </submittedName>
</protein>
<dbReference type="CDD" id="cd07724">
    <property type="entry name" value="POD-like_MBL-fold"/>
    <property type="match status" value="1"/>
</dbReference>
<comment type="caution">
    <text evidence="2">The sequence shown here is derived from an EMBL/GenBank/DDBJ whole genome shotgun (WGS) entry which is preliminary data.</text>
</comment>
<dbReference type="PANTHER" id="PTHR43084">
    <property type="entry name" value="PERSULFIDE DIOXYGENASE ETHE1"/>
    <property type="match status" value="1"/>
</dbReference>
<gene>
    <name evidence="2" type="ORF">H8E41_13910</name>
</gene>